<dbReference type="EMBL" id="JAGMWT010000035">
    <property type="protein sequence ID" value="KAH7108834.1"/>
    <property type="molecule type" value="Genomic_DNA"/>
</dbReference>
<dbReference type="AlphaFoldDB" id="A0A9P9CXJ2"/>
<dbReference type="OrthoDB" id="3791002at2759"/>
<sequence>MDLRHDTLLAALGLINFTSVALPVQASPSDASELAALEFLSAGDLGAKSGFLRRFGYPDPMPRMQPGVETVHSARLGQYYARPSCPNVGKMDPAQVGPYNCLQGRRKHLLDLFIPYETRKALLQYLSAYDVARLDLSLNHILDDYERELYLDPARDLIWNLGEAKSLMQDGIEARHPNLRKLPSDLPIVISR</sequence>
<keyword evidence="3" id="KW-1185">Reference proteome</keyword>
<keyword evidence="1" id="KW-0732">Signal</keyword>
<evidence type="ECO:0000256" key="1">
    <source>
        <dbReference type="SAM" id="SignalP"/>
    </source>
</evidence>
<protein>
    <submittedName>
        <fullName evidence="2">Uncharacterized protein</fullName>
    </submittedName>
</protein>
<gene>
    <name evidence="2" type="ORF">B0J11DRAFT_586725</name>
</gene>
<evidence type="ECO:0000313" key="3">
    <source>
        <dbReference type="Proteomes" id="UP000700596"/>
    </source>
</evidence>
<comment type="caution">
    <text evidence="2">The sequence shown here is derived from an EMBL/GenBank/DDBJ whole genome shotgun (WGS) entry which is preliminary data.</text>
</comment>
<feature type="signal peptide" evidence="1">
    <location>
        <begin position="1"/>
        <end position="26"/>
    </location>
</feature>
<evidence type="ECO:0000313" key="2">
    <source>
        <dbReference type="EMBL" id="KAH7108834.1"/>
    </source>
</evidence>
<name>A0A9P9CXJ2_9PLEO</name>
<proteinExistence type="predicted"/>
<feature type="chain" id="PRO_5040352506" evidence="1">
    <location>
        <begin position="27"/>
        <end position="192"/>
    </location>
</feature>
<accession>A0A9P9CXJ2</accession>
<organism evidence="2 3">
    <name type="scientific">Dendryphion nanum</name>
    <dbReference type="NCBI Taxonomy" id="256645"/>
    <lineage>
        <taxon>Eukaryota</taxon>
        <taxon>Fungi</taxon>
        <taxon>Dikarya</taxon>
        <taxon>Ascomycota</taxon>
        <taxon>Pezizomycotina</taxon>
        <taxon>Dothideomycetes</taxon>
        <taxon>Pleosporomycetidae</taxon>
        <taxon>Pleosporales</taxon>
        <taxon>Torulaceae</taxon>
        <taxon>Dendryphion</taxon>
    </lineage>
</organism>
<reference evidence="2" key="1">
    <citation type="journal article" date="2021" name="Nat. Commun.">
        <title>Genetic determinants of endophytism in the Arabidopsis root mycobiome.</title>
        <authorList>
            <person name="Mesny F."/>
            <person name="Miyauchi S."/>
            <person name="Thiergart T."/>
            <person name="Pickel B."/>
            <person name="Atanasova L."/>
            <person name="Karlsson M."/>
            <person name="Huettel B."/>
            <person name="Barry K.W."/>
            <person name="Haridas S."/>
            <person name="Chen C."/>
            <person name="Bauer D."/>
            <person name="Andreopoulos W."/>
            <person name="Pangilinan J."/>
            <person name="LaButti K."/>
            <person name="Riley R."/>
            <person name="Lipzen A."/>
            <person name="Clum A."/>
            <person name="Drula E."/>
            <person name="Henrissat B."/>
            <person name="Kohler A."/>
            <person name="Grigoriev I.V."/>
            <person name="Martin F.M."/>
            <person name="Hacquard S."/>
        </authorList>
    </citation>
    <scope>NUCLEOTIDE SEQUENCE</scope>
    <source>
        <strain evidence="2">MPI-CAGE-CH-0243</strain>
    </source>
</reference>
<dbReference type="Proteomes" id="UP000700596">
    <property type="component" value="Unassembled WGS sequence"/>
</dbReference>